<comment type="similarity">
    <text evidence="2">Belongs to the ribonucleoside diphosphate reductase small chain family.</text>
</comment>
<dbReference type="GO" id="GO:0046872">
    <property type="term" value="F:metal ion binding"/>
    <property type="evidence" value="ECO:0007669"/>
    <property type="project" value="UniProtKB-KW"/>
</dbReference>
<evidence type="ECO:0000256" key="9">
    <source>
        <dbReference type="ARBA" id="ARBA00047754"/>
    </source>
</evidence>
<keyword evidence="5" id="KW-0479">Metal-binding</keyword>
<dbReference type="PANTHER" id="PTHR23409:SF18">
    <property type="entry name" value="RIBONUCLEOSIDE-DIPHOSPHATE REDUCTASE SUBUNIT M2"/>
    <property type="match status" value="1"/>
</dbReference>
<protein>
    <recommendedName>
        <fullName evidence="4">ribonucleoside-diphosphate reductase</fullName>
        <ecNumber evidence="4">1.17.4.1</ecNumber>
    </recommendedName>
</protein>
<keyword evidence="12" id="KW-1185">Reference proteome</keyword>
<keyword evidence="8" id="KW-0215">Deoxyribonucleotide synthesis</keyword>
<keyword evidence="6 11" id="KW-0560">Oxidoreductase</keyword>
<dbReference type="GO" id="GO:0005971">
    <property type="term" value="C:ribonucleoside-diphosphate reductase complex"/>
    <property type="evidence" value="ECO:0007669"/>
    <property type="project" value="InterPro"/>
</dbReference>
<dbReference type="RefSeq" id="WP_162646004.1">
    <property type="nucleotide sequence ID" value="NZ_CP048288.1"/>
</dbReference>
<dbReference type="EMBL" id="CP048288">
    <property type="protein sequence ID" value="QHW35873.1"/>
    <property type="molecule type" value="Genomic_DNA"/>
</dbReference>
<evidence type="ECO:0000256" key="7">
    <source>
        <dbReference type="ARBA" id="ARBA00023004"/>
    </source>
</evidence>
<evidence type="ECO:0000256" key="5">
    <source>
        <dbReference type="ARBA" id="ARBA00022723"/>
    </source>
</evidence>
<geneLocation type="plasmid" evidence="11 12">
    <name>unnamed2</name>
</geneLocation>
<dbReference type="AlphaFoldDB" id="A0A6C0PCM7"/>
<dbReference type="KEGG" id="prz:GZH47_33690"/>
<evidence type="ECO:0000256" key="4">
    <source>
        <dbReference type="ARBA" id="ARBA00012274"/>
    </source>
</evidence>
<keyword evidence="7" id="KW-0408">Iron</keyword>
<name>A0A6C0PCM7_9BACL</name>
<evidence type="ECO:0000256" key="6">
    <source>
        <dbReference type="ARBA" id="ARBA00023002"/>
    </source>
</evidence>
<comment type="cofactor">
    <cofactor evidence="1">
        <name>Fe cation</name>
        <dbReference type="ChEBI" id="CHEBI:24875"/>
    </cofactor>
</comment>
<comment type="subunit">
    <text evidence="3">Tetramer of two alpha and two beta subunits.</text>
</comment>
<dbReference type="InterPro" id="IPR000358">
    <property type="entry name" value="RNR_small_fam"/>
</dbReference>
<evidence type="ECO:0000256" key="2">
    <source>
        <dbReference type="ARBA" id="ARBA00009303"/>
    </source>
</evidence>
<keyword evidence="10" id="KW-1133">Transmembrane helix</keyword>
<evidence type="ECO:0000256" key="10">
    <source>
        <dbReference type="SAM" id="Phobius"/>
    </source>
</evidence>
<dbReference type="GO" id="GO:0009263">
    <property type="term" value="P:deoxyribonucleotide biosynthetic process"/>
    <property type="evidence" value="ECO:0007669"/>
    <property type="project" value="UniProtKB-KW"/>
</dbReference>
<dbReference type="SUPFAM" id="SSF47240">
    <property type="entry name" value="Ferritin-like"/>
    <property type="match status" value="1"/>
</dbReference>
<evidence type="ECO:0000256" key="1">
    <source>
        <dbReference type="ARBA" id="ARBA00001962"/>
    </source>
</evidence>
<accession>A0A6C0PCM7</accession>
<dbReference type="InterPro" id="IPR012348">
    <property type="entry name" value="RNR-like"/>
</dbReference>
<dbReference type="CDD" id="cd01049">
    <property type="entry name" value="RNRR2"/>
    <property type="match status" value="1"/>
</dbReference>
<dbReference type="InterPro" id="IPR033909">
    <property type="entry name" value="RNR_small"/>
</dbReference>
<dbReference type="InterPro" id="IPR026494">
    <property type="entry name" value="RNR_NrdF-like"/>
</dbReference>
<evidence type="ECO:0000313" key="11">
    <source>
        <dbReference type="EMBL" id="QHW35873.1"/>
    </source>
</evidence>
<reference evidence="11 12" key="1">
    <citation type="submission" date="2020-02" db="EMBL/GenBank/DDBJ databases">
        <title>Paenibacillus sp. nov., isolated from rhizosphere soil of tomato.</title>
        <authorList>
            <person name="Weon H.-Y."/>
            <person name="Lee S.A."/>
        </authorList>
    </citation>
    <scope>NUCLEOTIDE SEQUENCE [LARGE SCALE GENOMIC DNA]</scope>
    <source>
        <strain evidence="11 12">14171R-81</strain>
        <plasmid evidence="11 12">unnamed2</plasmid>
    </source>
</reference>
<feature type="transmembrane region" description="Helical" evidence="10">
    <location>
        <begin position="150"/>
        <end position="175"/>
    </location>
</feature>
<dbReference type="InterPro" id="IPR009078">
    <property type="entry name" value="Ferritin-like_SF"/>
</dbReference>
<dbReference type="PANTHER" id="PTHR23409">
    <property type="entry name" value="RIBONUCLEOSIDE-DIPHOSPHATE REDUCTASE SMALL CHAIN"/>
    <property type="match status" value="1"/>
</dbReference>
<sequence length="335" mass="38964">MIEHAVNWNRKIDHFTETFWEQNNRQNWIDTEFVPSDDIKVWKKMDKALQEAYAFALAGLTFLDTIQANVGMSQLAIHIKELKRKSVAGFMAMMEHMHAKSYSTIFTTLITDGSYIDWLLEDWVKNHPLLQKKARIIQKIYLRIKTDEDLWLAMVASVFLESYLFYSGFFLPLFLAGGGIDGQAMLTNSAEIINLILRDEAVHGSFIGLLAQELFESFDEDVQSRLKKTMYALLEELHEIEMAYTEEIYGELGLAYEVKAYVRYNANRAMQNLGFDDYFPEEHINVIVMNATSKIAEFITHDFFSQKGVYKKANVQPITKADFDRVNERLKLRRM</sequence>
<keyword evidence="11" id="KW-0614">Plasmid</keyword>
<dbReference type="UniPathway" id="UPA00326"/>
<keyword evidence="10" id="KW-0812">Transmembrane</keyword>
<gene>
    <name evidence="11" type="primary">nrdF</name>
    <name evidence="11" type="ORF">GZH47_33690</name>
</gene>
<dbReference type="EC" id="1.17.4.1" evidence="4"/>
<dbReference type="Proteomes" id="UP000479114">
    <property type="component" value="Plasmid unnamed2"/>
</dbReference>
<evidence type="ECO:0000256" key="8">
    <source>
        <dbReference type="ARBA" id="ARBA00023116"/>
    </source>
</evidence>
<evidence type="ECO:0000313" key="12">
    <source>
        <dbReference type="Proteomes" id="UP000479114"/>
    </source>
</evidence>
<comment type="catalytic activity">
    <reaction evidence="9">
        <text>a 2'-deoxyribonucleoside 5'-diphosphate + [thioredoxin]-disulfide + H2O = a ribonucleoside 5'-diphosphate + [thioredoxin]-dithiol</text>
        <dbReference type="Rhea" id="RHEA:23252"/>
        <dbReference type="Rhea" id="RHEA-COMP:10698"/>
        <dbReference type="Rhea" id="RHEA-COMP:10700"/>
        <dbReference type="ChEBI" id="CHEBI:15377"/>
        <dbReference type="ChEBI" id="CHEBI:29950"/>
        <dbReference type="ChEBI" id="CHEBI:50058"/>
        <dbReference type="ChEBI" id="CHEBI:57930"/>
        <dbReference type="ChEBI" id="CHEBI:73316"/>
        <dbReference type="EC" id="1.17.4.1"/>
    </reaction>
</comment>
<proteinExistence type="inferred from homology"/>
<dbReference type="Pfam" id="PF00268">
    <property type="entry name" value="Ribonuc_red_sm"/>
    <property type="match status" value="1"/>
</dbReference>
<organism evidence="11 12">
    <name type="scientific">Paenibacillus rhizovicinus</name>
    <dbReference type="NCBI Taxonomy" id="2704463"/>
    <lineage>
        <taxon>Bacteria</taxon>
        <taxon>Bacillati</taxon>
        <taxon>Bacillota</taxon>
        <taxon>Bacilli</taxon>
        <taxon>Bacillales</taxon>
        <taxon>Paenibacillaceae</taxon>
        <taxon>Paenibacillus</taxon>
    </lineage>
</organism>
<dbReference type="NCBIfam" id="TIGR04171">
    <property type="entry name" value="RNR_1b_NrdF"/>
    <property type="match status" value="1"/>
</dbReference>
<dbReference type="NCBIfam" id="NF007183">
    <property type="entry name" value="PRK09614.1-2"/>
    <property type="match status" value="1"/>
</dbReference>
<dbReference type="Gene3D" id="1.10.620.20">
    <property type="entry name" value="Ribonucleotide Reductase, subunit A"/>
    <property type="match status" value="1"/>
</dbReference>
<evidence type="ECO:0000256" key="3">
    <source>
        <dbReference type="ARBA" id="ARBA00011209"/>
    </source>
</evidence>
<keyword evidence="10" id="KW-0472">Membrane</keyword>
<dbReference type="GO" id="GO:0004748">
    <property type="term" value="F:ribonucleoside-diphosphate reductase activity, thioredoxin disulfide as acceptor"/>
    <property type="evidence" value="ECO:0007669"/>
    <property type="project" value="UniProtKB-EC"/>
</dbReference>